<protein>
    <submittedName>
        <fullName evidence="1">Uncharacterized protein</fullName>
    </submittedName>
</protein>
<name>A0A0V0RYB7_9BILA</name>
<dbReference type="Proteomes" id="UP000054630">
    <property type="component" value="Unassembled WGS sequence"/>
</dbReference>
<reference evidence="1 2" key="1">
    <citation type="submission" date="2015-01" db="EMBL/GenBank/DDBJ databases">
        <title>Evolution of Trichinella species and genotypes.</title>
        <authorList>
            <person name="Korhonen P.K."/>
            <person name="Edoardo P."/>
            <person name="Giuseppe L.R."/>
            <person name="Gasser R.B."/>
        </authorList>
    </citation>
    <scope>NUCLEOTIDE SEQUENCE [LARGE SCALE GENOMIC DNA]</scope>
    <source>
        <strain evidence="1">ISS37</strain>
    </source>
</reference>
<comment type="caution">
    <text evidence="1">The sequence shown here is derived from an EMBL/GenBank/DDBJ whole genome shotgun (WGS) entry which is preliminary data.</text>
</comment>
<organism evidence="1 2">
    <name type="scientific">Trichinella nelsoni</name>
    <dbReference type="NCBI Taxonomy" id="6336"/>
    <lineage>
        <taxon>Eukaryota</taxon>
        <taxon>Metazoa</taxon>
        <taxon>Ecdysozoa</taxon>
        <taxon>Nematoda</taxon>
        <taxon>Enoplea</taxon>
        <taxon>Dorylaimia</taxon>
        <taxon>Trichinellida</taxon>
        <taxon>Trichinellidae</taxon>
        <taxon>Trichinella</taxon>
    </lineage>
</organism>
<dbReference type="EMBL" id="JYDL01000059">
    <property type="protein sequence ID" value="KRX19468.1"/>
    <property type="molecule type" value="Genomic_DNA"/>
</dbReference>
<proteinExistence type="predicted"/>
<sequence>MNIFPCSFARQAYSMLIRSDAISSGTSFESHNGQQQLECLFIENTTATKLDESVSRQPDSYVETGQQLLFPLGASSIFLNSKQATNLLGIGVMQCWYIDRDKLENVKLVID</sequence>
<evidence type="ECO:0000313" key="1">
    <source>
        <dbReference type="EMBL" id="KRX19468.1"/>
    </source>
</evidence>
<evidence type="ECO:0000313" key="2">
    <source>
        <dbReference type="Proteomes" id="UP000054630"/>
    </source>
</evidence>
<accession>A0A0V0RYB7</accession>
<keyword evidence="2" id="KW-1185">Reference proteome</keyword>
<gene>
    <name evidence="1" type="ORF">T07_10773</name>
</gene>
<dbReference type="AlphaFoldDB" id="A0A0V0RYB7"/>